<dbReference type="EMBL" id="AGXV01000032">
    <property type="protein sequence ID" value="EIY62193.1"/>
    <property type="molecule type" value="Genomic_DNA"/>
</dbReference>
<accession>I9T0T8</accession>
<reference evidence="1 2" key="1">
    <citation type="submission" date="2012-02" db="EMBL/GenBank/DDBJ databases">
        <title>The Genome Sequence of Bacteroides salyersiae CL02T12C01.</title>
        <authorList>
            <consortium name="The Broad Institute Genome Sequencing Platform"/>
            <person name="Earl A."/>
            <person name="Ward D."/>
            <person name="Feldgarden M."/>
            <person name="Gevers D."/>
            <person name="Zitomersky N.L."/>
            <person name="Coyne M.J."/>
            <person name="Comstock L.E."/>
            <person name="Young S.K."/>
            <person name="Zeng Q."/>
            <person name="Gargeya S."/>
            <person name="Fitzgerald M."/>
            <person name="Haas B."/>
            <person name="Abouelleil A."/>
            <person name="Alvarado L."/>
            <person name="Arachchi H.M."/>
            <person name="Berlin A."/>
            <person name="Chapman S.B."/>
            <person name="Gearin G."/>
            <person name="Goldberg J."/>
            <person name="Griggs A."/>
            <person name="Gujja S."/>
            <person name="Hansen M."/>
            <person name="Heiman D."/>
            <person name="Howarth C."/>
            <person name="Larimer J."/>
            <person name="Lui A."/>
            <person name="MacDonald P.J.P."/>
            <person name="McCowen C."/>
            <person name="Montmayeur A."/>
            <person name="Murphy C."/>
            <person name="Neiman D."/>
            <person name="Pearson M."/>
            <person name="Priest M."/>
            <person name="Roberts A."/>
            <person name="Saif S."/>
            <person name="Shea T."/>
            <person name="Sisk P."/>
            <person name="Stolte C."/>
            <person name="Sykes S."/>
            <person name="Wortman J."/>
            <person name="Nusbaum C."/>
            <person name="Birren B."/>
        </authorList>
    </citation>
    <scope>NUCLEOTIDE SEQUENCE [LARGE SCALE GENOMIC DNA]</scope>
    <source>
        <strain evidence="1 2">CL02T12C01</strain>
    </source>
</reference>
<dbReference type="PATRIC" id="fig|997887.3.peg.2917"/>
<organism evidence="1 2">
    <name type="scientific">Bacteroides salyersiae CL02T12C01</name>
    <dbReference type="NCBI Taxonomy" id="997887"/>
    <lineage>
        <taxon>Bacteria</taxon>
        <taxon>Pseudomonadati</taxon>
        <taxon>Bacteroidota</taxon>
        <taxon>Bacteroidia</taxon>
        <taxon>Bacteroidales</taxon>
        <taxon>Bacteroidaceae</taxon>
        <taxon>Bacteroides</taxon>
    </lineage>
</organism>
<keyword evidence="2" id="KW-1185">Reference proteome</keyword>
<evidence type="ECO:0000313" key="2">
    <source>
        <dbReference type="Proteomes" id="UP000005150"/>
    </source>
</evidence>
<name>I9T0T8_9BACE</name>
<comment type="caution">
    <text evidence="1">The sequence shown here is derived from an EMBL/GenBank/DDBJ whole genome shotgun (WGS) entry which is preliminary data.</text>
</comment>
<evidence type="ECO:0000313" key="1">
    <source>
        <dbReference type="EMBL" id="EIY62193.1"/>
    </source>
</evidence>
<dbReference type="GeneID" id="93117009"/>
<dbReference type="OrthoDB" id="1075728at2"/>
<dbReference type="AlphaFoldDB" id="I9T0T8"/>
<sequence>MSWNILTDRQKSLDRAIEQCGVKLDNSDACFRRVMNAIGASASESSFVRQRIELRLRTAALLNQTDDFISNTEKMLDQFEKDDEEWRRKGRKLGFDF</sequence>
<dbReference type="HOGENOM" id="CLU_2340994_0_0_10"/>
<dbReference type="Proteomes" id="UP000005150">
    <property type="component" value="Unassembled WGS sequence"/>
</dbReference>
<dbReference type="RefSeq" id="WP_005932463.1">
    <property type="nucleotide sequence ID" value="NZ_JH724308.1"/>
</dbReference>
<proteinExistence type="predicted"/>
<gene>
    <name evidence="1" type="ORF">HMPREF1071_02813</name>
</gene>
<protein>
    <submittedName>
        <fullName evidence="1">Uncharacterized protein</fullName>
    </submittedName>
</protein>